<dbReference type="AlphaFoldDB" id="A0A0V0GSM6"/>
<reference evidence="1" key="1">
    <citation type="submission" date="2015-12" db="EMBL/GenBank/DDBJ databases">
        <title>Gene expression during late stages of embryo sac development: a critical building block for successful pollen-pistil interactions.</title>
        <authorList>
            <person name="Liu Y."/>
            <person name="Joly V."/>
            <person name="Sabar M."/>
            <person name="Matton D.P."/>
        </authorList>
    </citation>
    <scope>NUCLEOTIDE SEQUENCE</scope>
</reference>
<accession>A0A0V0GSM6</accession>
<proteinExistence type="predicted"/>
<evidence type="ECO:0000313" key="1">
    <source>
        <dbReference type="EMBL" id="JAP11080.1"/>
    </source>
</evidence>
<protein>
    <submittedName>
        <fullName evidence="1">Putative ovule protein</fullName>
    </submittedName>
</protein>
<sequence length="62" mass="7644">MFLWLGGIRVIFCCIVWQISLVSKYYHESWLQSESSRTRRFLMKIERFPYIESNAFNYQRSK</sequence>
<name>A0A0V0GSM6_SOLCH</name>
<organism evidence="1">
    <name type="scientific">Solanum chacoense</name>
    <name type="common">Chaco potato</name>
    <dbReference type="NCBI Taxonomy" id="4108"/>
    <lineage>
        <taxon>Eukaryota</taxon>
        <taxon>Viridiplantae</taxon>
        <taxon>Streptophyta</taxon>
        <taxon>Embryophyta</taxon>
        <taxon>Tracheophyta</taxon>
        <taxon>Spermatophyta</taxon>
        <taxon>Magnoliopsida</taxon>
        <taxon>eudicotyledons</taxon>
        <taxon>Gunneridae</taxon>
        <taxon>Pentapetalae</taxon>
        <taxon>asterids</taxon>
        <taxon>lamiids</taxon>
        <taxon>Solanales</taxon>
        <taxon>Solanaceae</taxon>
        <taxon>Solanoideae</taxon>
        <taxon>Solaneae</taxon>
        <taxon>Solanum</taxon>
    </lineage>
</organism>
<dbReference type="EMBL" id="GEDG01031958">
    <property type="protein sequence ID" value="JAP11080.1"/>
    <property type="molecule type" value="Transcribed_RNA"/>
</dbReference>